<dbReference type="AlphaFoldDB" id="A0A9P4J6R6"/>
<evidence type="ECO:0000313" key="1">
    <source>
        <dbReference type="EMBL" id="KAF2156106.1"/>
    </source>
</evidence>
<organism evidence="1 2">
    <name type="scientific">Myriangium duriaei CBS 260.36</name>
    <dbReference type="NCBI Taxonomy" id="1168546"/>
    <lineage>
        <taxon>Eukaryota</taxon>
        <taxon>Fungi</taxon>
        <taxon>Dikarya</taxon>
        <taxon>Ascomycota</taxon>
        <taxon>Pezizomycotina</taxon>
        <taxon>Dothideomycetes</taxon>
        <taxon>Dothideomycetidae</taxon>
        <taxon>Myriangiales</taxon>
        <taxon>Myriangiaceae</taxon>
        <taxon>Myriangium</taxon>
    </lineage>
</organism>
<dbReference type="Proteomes" id="UP000799439">
    <property type="component" value="Unassembled WGS sequence"/>
</dbReference>
<sequence>MCEAQCSSFLPTTFLYEYASRLVQPRQLDKHCGRCAMARGFQFLTGFQCGTHFSALWDGTYLKYCTISFPFLYGLVISDFLLDVWIL</sequence>
<name>A0A9P4J6R6_9PEZI</name>
<proteinExistence type="predicted"/>
<dbReference type="EMBL" id="ML996082">
    <property type="protein sequence ID" value="KAF2156106.1"/>
    <property type="molecule type" value="Genomic_DNA"/>
</dbReference>
<accession>A0A9P4J6R6</accession>
<reference evidence="1" key="1">
    <citation type="journal article" date="2020" name="Stud. Mycol.">
        <title>101 Dothideomycetes genomes: a test case for predicting lifestyles and emergence of pathogens.</title>
        <authorList>
            <person name="Haridas S."/>
            <person name="Albert R."/>
            <person name="Binder M."/>
            <person name="Bloem J."/>
            <person name="Labutti K."/>
            <person name="Salamov A."/>
            <person name="Andreopoulos B."/>
            <person name="Baker S."/>
            <person name="Barry K."/>
            <person name="Bills G."/>
            <person name="Bluhm B."/>
            <person name="Cannon C."/>
            <person name="Castanera R."/>
            <person name="Culley D."/>
            <person name="Daum C."/>
            <person name="Ezra D."/>
            <person name="Gonzalez J."/>
            <person name="Henrissat B."/>
            <person name="Kuo A."/>
            <person name="Liang C."/>
            <person name="Lipzen A."/>
            <person name="Lutzoni F."/>
            <person name="Magnuson J."/>
            <person name="Mondo S."/>
            <person name="Nolan M."/>
            <person name="Ohm R."/>
            <person name="Pangilinan J."/>
            <person name="Park H.-J."/>
            <person name="Ramirez L."/>
            <person name="Alfaro M."/>
            <person name="Sun H."/>
            <person name="Tritt A."/>
            <person name="Yoshinaga Y."/>
            <person name="Zwiers L.-H."/>
            <person name="Turgeon B."/>
            <person name="Goodwin S."/>
            <person name="Spatafora J."/>
            <person name="Crous P."/>
            <person name="Grigoriev I."/>
        </authorList>
    </citation>
    <scope>NUCLEOTIDE SEQUENCE</scope>
    <source>
        <strain evidence="1">CBS 260.36</strain>
    </source>
</reference>
<evidence type="ECO:0000313" key="2">
    <source>
        <dbReference type="Proteomes" id="UP000799439"/>
    </source>
</evidence>
<keyword evidence="2" id="KW-1185">Reference proteome</keyword>
<protein>
    <submittedName>
        <fullName evidence="1">Uncharacterized protein</fullName>
    </submittedName>
</protein>
<dbReference type="OrthoDB" id="5393606at2759"/>
<comment type="caution">
    <text evidence="1">The sequence shown here is derived from an EMBL/GenBank/DDBJ whole genome shotgun (WGS) entry which is preliminary data.</text>
</comment>
<gene>
    <name evidence="1" type="ORF">K461DRAFT_275197</name>
</gene>